<dbReference type="EMBL" id="CAJOBI010221444">
    <property type="protein sequence ID" value="CAF5042453.1"/>
    <property type="molecule type" value="Genomic_DNA"/>
</dbReference>
<dbReference type="AlphaFoldDB" id="A0A8S3DV74"/>
<comment type="caution">
    <text evidence="1">The sequence shown here is derived from an EMBL/GenBank/DDBJ whole genome shotgun (WGS) entry which is preliminary data.</text>
</comment>
<gene>
    <name evidence="1" type="ORF">SMN809_LOCUS58711</name>
</gene>
<accession>A0A8S3DV74</accession>
<protein>
    <submittedName>
        <fullName evidence="1">Uncharacterized protein</fullName>
    </submittedName>
</protein>
<feature type="non-terminal residue" evidence="1">
    <location>
        <position position="1"/>
    </location>
</feature>
<proteinExistence type="predicted"/>
<evidence type="ECO:0000313" key="2">
    <source>
        <dbReference type="Proteomes" id="UP000676336"/>
    </source>
</evidence>
<name>A0A8S3DV74_9BILA</name>
<evidence type="ECO:0000313" key="1">
    <source>
        <dbReference type="EMBL" id="CAF5042453.1"/>
    </source>
</evidence>
<organism evidence="1 2">
    <name type="scientific">Rotaria magnacalcarata</name>
    <dbReference type="NCBI Taxonomy" id="392030"/>
    <lineage>
        <taxon>Eukaryota</taxon>
        <taxon>Metazoa</taxon>
        <taxon>Spiralia</taxon>
        <taxon>Gnathifera</taxon>
        <taxon>Rotifera</taxon>
        <taxon>Eurotatoria</taxon>
        <taxon>Bdelloidea</taxon>
        <taxon>Philodinida</taxon>
        <taxon>Philodinidae</taxon>
        <taxon>Rotaria</taxon>
    </lineage>
</organism>
<reference evidence="1" key="1">
    <citation type="submission" date="2021-02" db="EMBL/GenBank/DDBJ databases">
        <authorList>
            <person name="Nowell W R."/>
        </authorList>
    </citation>
    <scope>NUCLEOTIDE SEQUENCE</scope>
</reference>
<dbReference type="Proteomes" id="UP000676336">
    <property type="component" value="Unassembled WGS sequence"/>
</dbReference>
<sequence length="56" mass="6366">RPVKDNNHLVHGENIITSNGIISCPATGNGDGDDDVSFFFYYNFIEQERDMRFISV</sequence>